<protein>
    <submittedName>
        <fullName evidence="8">MFS transporter</fullName>
    </submittedName>
</protein>
<dbReference type="InterPro" id="IPR020846">
    <property type="entry name" value="MFS_dom"/>
</dbReference>
<comment type="caution">
    <text evidence="8">The sequence shown here is derived from an EMBL/GenBank/DDBJ whole genome shotgun (WGS) entry which is preliminary data.</text>
</comment>
<dbReference type="PRINTS" id="PR01036">
    <property type="entry name" value="TCRTETB"/>
</dbReference>
<sequence length="465" mass="49881">MNKQLILWVACTAIFFEALDIAVLNMVLPVLQNQFHQDSATVQWLQTVYVLFYGGFLITGGRLADTRGRKNIFLLGSFLFLAASAAAGFANGFEWLMACRALQGQAAALAVPAALSIVTNTFPDPEERSRALSTFSAFAAVGSGSGLALGGIIATYWGWQWTFFINVPVILAVLVLAWRCIGKDAPAAARSASGSGFRGILLTVVILLLSYCIHTLAQLPEHYLLTIGSVVIMLACLYLFSKRERRSTNPLIDVQLFSDRSTIAGNSCTLLLGGIFIGYLFLLSVFLQQNLHLSAAKAGMLLFPFSFFSTLVTRFIVPVLFARLKPVKTAITGMCLMLTGCLLLGVAMFIPYPLAAVLLSLLCVTGSGMSIVYPGVTVLSLQHIPAHKQGIAAGVSTTAYFMGAGLGLSFISLLLQLFSTGEQQSNLLPALVLPVVCAVVSVGLLRREAAVVNRQSSVVSDRSEY</sequence>
<proteinExistence type="predicted"/>
<keyword evidence="4 6" id="KW-1133">Transmembrane helix</keyword>
<feature type="transmembrane region" description="Helical" evidence="6">
    <location>
        <begin position="199"/>
        <end position="217"/>
    </location>
</feature>
<keyword evidence="9" id="KW-1185">Reference proteome</keyword>
<evidence type="ECO:0000256" key="5">
    <source>
        <dbReference type="ARBA" id="ARBA00023136"/>
    </source>
</evidence>
<dbReference type="Gene3D" id="1.20.1720.10">
    <property type="entry name" value="Multidrug resistance protein D"/>
    <property type="match status" value="1"/>
</dbReference>
<evidence type="ECO:0000256" key="1">
    <source>
        <dbReference type="ARBA" id="ARBA00004141"/>
    </source>
</evidence>
<dbReference type="Gene3D" id="1.20.1250.20">
    <property type="entry name" value="MFS general substrate transporter like domains"/>
    <property type="match status" value="1"/>
</dbReference>
<evidence type="ECO:0000313" key="8">
    <source>
        <dbReference type="EMBL" id="RFM26247.1"/>
    </source>
</evidence>
<feature type="transmembrane region" description="Helical" evidence="6">
    <location>
        <begin position="134"/>
        <end position="153"/>
    </location>
</feature>
<accession>A0A3E1NEE6</accession>
<evidence type="ECO:0000256" key="6">
    <source>
        <dbReference type="SAM" id="Phobius"/>
    </source>
</evidence>
<feature type="transmembrane region" description="Helical" evidence="6">
    <location>
        <begin position="223"/>
        <end position="241"/>
    </location>
</feature>
<dbReference type="CDD" id="cd17321">
    <property type="entry name" value="MFS_MMR_MDR_like"/>
    <property type="match status" value="1"/>
</dbReference>
<feature type="transmembrane region" description="Helical" evidence="6">
    <location>
        <begin position="298"/>
        <end position="317"/>
    </location>
</feature>
<dbReference type="AlphaFoldDB" id="A0A3E1NEE6"/>
<reference evidence="8 9" key="1">
    <citation type="submission" date="2018-08" db="EMBL/GenBank/DDBJ databases">
        <title>Chitinophagaceae sp. K23C18032701, a novel bacterium isolated from forest soil.</title>
        <authorList>
            <person name="Wang C."/>
        </authorList>
    </citation>
    <scope>NUCLEOTIDE SEQUENCE [LARGE SCALE GENOMIC DNA]</scope>
    <source>
        <strain evidence="8 9">K23C18032701</strain>
    </source>
</reference>
<organism evidence="8 9">
    <name type="scientific">Deminuibacter soli</name>
    <dbReference type="NCBI Taxonomy" id="2291815"/>
    <lineage>
        <taxon>Bacteria</taxon>
        <taxon>Pseudomonadati</taxon>
        <taxon>Bacteroidota</taxon>
        <taxon>Chitinophagia</taxon>
        <taxon>Chitinophagales</taxon>
        <taxon>Chitinophagaceae</taxon>
        <taxon>Deminuibacter</taxon>
    </lineage>
</organism>
<dbReference type="RefSeq" id="WP_116849119.1">
    <property type="nucleotide sequence ID" value="NZ_QTJU01000010.1"/>
</dbReference>
<feature type="transmembrane region" description="Helical" evidence="6">
    <location>
        <begin position="391"/>
        <end position="415"/>
    </location>
</feature>
<dbReference type="GO" id="GO:0016020">
    <property type="term" value="C:membrane"/>
    <property type="evidence" value="ECO:0007669"/>
    <property type="project" value="UniProtKB-SubCell"/>
</dbReference>
<gene>
    <name evidence="8" type="ORF">DXN05_20250</name>
</gene>
<feature type="transmembrane region" description="Helical" evidence="6">
    <location>
        <begin position="102"/>
        <end position="122"/>
    </location>
</feature>
<feature type="transmembrane region" description="Helical" evidence="6">
    <location>
        <begin position="427"/>
        <end position="445"/>
    </location>
</feature>
<dbReference type="InterPro" id="IPR011701">
    <property type="entry name" value="MFS"/>
</dbReference>
<comment type="subcellular location">
    <subcellularLocation>
        <location evidence="1">Membrane</location>
        <topology evidence="1">Multi-pass membrane protein</topology>
    </subcellularLocation>
</comment>
<keyword evidence="3 6" id="KW-0812">Transmembrane</keyword>
<dbReference type="InterPro" id="IPR036259">
    <property type="entry name" value="MFS_trans_sf"/>
</dbReference>
<feature type="transmembrane region" description="Helical" evidence="6">
    <location>
        <begin position="262"/>
        <end position="286"/>
    </location>
</feature>
<feature type="transmembrane region" description="Helical" evidence="6">
    <location>
        <begin position="329"/>
        <end position="350"/>
    </location>
</feature>
<dbReference type="PANTHER" id="PTHR42718">
    <property type="entry name" value="MAJOR FACILITATOR SUPERFAMILY MULTIDRUG TRANSPORTER MFSC"/>
    <property type="match status" value="1"/>
</dbReference>
<feature type="transmembrane region" description="Helical" evidence="6">
    <location>
        <begin position="159"/>
        <end position="178"/>
    </location>
</feature>
<dbReference type="PANTHER" id="PTHR42718:SF9">
    <property type="entry name" value="MAJOR FACILITATOR SUPERFAMILY MULTIDRUG TRANSPORTER MFSC"/>
    <property type="match status" value="1"/>
</dbReference>
<dbReference type="GO" id="GO:0022857">
    <property type="term" value="F:transmembrane transporter activity"/>
    <property type="evidence" value="ECO:0007669"/>
    <property type="project" value="InterPro"/>
</dbReference>
<feature type="transmembrane region" description="Helical" evidence="6">
    <location>
        <begin position="71"/>
        <end position="90"/>
    </location>
</feature>
<dbReference type="EMBL" id="QTJU01000010">
    <property type="protein sequence ID" value="RFM26247.1"/>
    <property type="molecule type" value="Genomic_DNA"/>
</dbReference>
<dbReference type="Pfam" id="PF07690">
    <property type="entry name" value="MFS_1"/>
    <property type="match status" value="1"/>
</dbReference>
<evidence type="ECO:0000256" key="3">
    <source>
        <dbReference type="ARBA" id="ARBA00022692"/>
    </source>
</evidence>
<feature type="transmembrane region" description="Helical" evidence="6">
    <location>
        <begin position="356"/>
        <end position="379"/>
    </location>
</feature>
<evidence type="ECO:0000259" key="7">
    <source>
        <dbReference type="PROSITE" id="PS50850"/>
    </source>
</evidence>
<keyword evidence="2" id="KW-0813">Transport</keyword>
<dbReference type="Proteomes" id="UP000261284">
    <property type="component" value="Unassembled WGS sequence"/>
</dbReference>
<evidence type="ECO:0000313" key="9">
    <source>
        <dbReference type="Proteomes" id="UP000261284"/>
    </source>
</evidence>
<keyword evidence="5 6" id="KW-0472">Membrane</keyword>
<dbReference type="SUPFAM" id="SSF103473">
    <property type="entry name" value="MFS general substrate transporter"/>
    <property type="match status" value="1"/>
</dbReference>
<feature type="transmembrane region" description="Helical" evidence="6">
    <location>
        <begin position="44"/>
        <end position="64"/>
    </location>
</feature>
<dbReference type="OrthoDB" id="9807274at2"/>
<evidence type="ECO:0000256" key="4">
    <source>
        <dbReference type="ARBA" id="ARBA00022989"/>
    </source>
</evidence>
<feature type="domain" description="Major facilitator superfamily (MFS) profile" evidence="7">
    <location>
        <begin position="6"/>
        <end position="449"/>
    </location>
</feature>
<name>A0A3E1NEE6_9BACT</name>
<evidence type="ECO:0000256" key="2">
    <source>
        <dbReference type="ARBA" id="ARBA00022448"/>
    </source>
</evidence>
<dbReference type="PROSITE" id="PS50850">
    <property type="entry name" value="MFS"/>
    <property type="match status" value="1"/>
</dbReference>